<evidence type="ECO:0000256" key="3">
    <source>
        <dbReference type="ARBA" id="ARBA00022448"/>
    </source>
</evidence>
<dbReference type="PANTHER" id="PTHR30614">
    <property type="entry name" value="MEMBRANE COMPONENT OF AMINO ACID ABC TRANSPORTER"/>
    <property type="match status" value="1"/>
</dbReference>
<feature type="transmembrane region" description="Helical" evidence="8">
    <location>
        <begin position="103"/>
        <end position="119"/>
    </location>
</feature>
<reference evidence="10 11" key="1">
    <citation type="submission" date="2016-10" db="EMBL/GenBank/DDBJ databases">
        <authorList>
            <person name="de Groot N.N."/>
        </authorList>
    </citation>
    <scope>NUCLEOTIDE SEQUENCE [LARGE SCALE GENOMIC DNA]</scope>
    <source>
        <strain evidence="10 11">DSM 19981</strain>
    </source>
</reference>
<feature type="transmembrane region" description="Helical" evidence="8">
    <location>
        <begin position="164"/>
        <end position="186"/>
    </location>
</feature>
<dbReference type="PROSITE" id="PS50928">
    <property type="entry name" value="ABC_TM1"/>
    <property type="match status" value="1"/>
</dbReference>
<evidence type="ECO:0000313" key="10">
    <source>
        <dbReference type="EMBL" id="SFK99522.1"/>
    </source>
</evidence>
<dbReference type="EMBL" id="FOSQ01000013">
    <property type="protein sequence ID" value="SFK99522.1"/>
    <property type="molecule type" value="Genomic_DNA"/>
</dbReference>
<feature type="transmembrane region" description="Helical" evidence="8">
    <location>
        <begin position="338"/>
        <end position="356"/>
    </location>
</feature>
<dbReference type="Gene3D" id="1.10.3720.10">
    <property type="entry name" value="MetI-like"/>
    <property type="match status" value="1"/>
</dbReference>
<dbReference type="GO" id="GO:0043190">
    <property type="term" value="C:ATP-binding cassette (ABC) transporter complex"/>
    <property type="evidence" value="ECO:0007669"/>
    <property type="project" value="InterPro"/>
</dbReference>
<organism evidence="10 11">
    <name type="scientific">Falsiroseomonas stagni DSM 19981</name>
    <dbReference type="NCBI Taxonomy" id="1123062"/>
    <lineage>
        <taxon>Bacteria</taxon>
        <taxon>Pseudomonadati</taxon>
        <taxon>Pseudomonadota</taxon>
        <taxon>Alphaproteobacteria</taxon>
        <taxon>Acetobacterales</taxon>
        <taxon>Roseomonadaceae</taxon>
        <taxon>Falsiroseomonas</taxon>
    </lineage>
</organism>
<dbReference type="InterPro" id="IPR010065">
    <property type="entry name" value="AA_ABC_transptr_permease_3TM"/>
</dbReference>
<dbReference type="AlphaFoldDB" id="A0A1I4E176"/>
<dbReference type="CDD" id="cd06261">
    <property type="entry name" value="TM_PBP2"/>
    <property type="match status" value="1"/>
</dbReference>
<dbReference type="OrthoDB" id="9771188at2"/>
<evidence type="ECO:0000256" key="2">
    <source>
        <dbReference type="ARBA" id="ARBA00010072"/>
    </source>
</evidence>
<keyword evidence="4" id="KW-1003">Cell membrane</keyword>
<dbReference type="GO" id="GO:0022857">
    <property type="term" value="F:transmembrane transporter activity"/>
    <property type="evidence" value="ECO:0007669"/>
    <property type="project" value="InterPro"/>
</dbReference>
<feature type="transmembrane region" description="Helical" evidence="8">
    <location>
        <begin position="308"/>
        <end position="326"/>
    </location>
</feature>
<evidence type="ECO:0000256" key="7">
    <source>
        <dbReference type="ARBA" id="ARBA00023136"/>
    </source>
</evidence>
<dbReference type="RefSeq" id="WP_092962554.1">
    <property type="nucleotide sequence ID" value="NZ_FOSQ01000013.1"/>
</dbReference>
<evidence type="ECO:0000313" key="11">
    <source>
        <dbReference type="Proteomes" id="UP000199473"/>
    </source>
</evidence>
<evidence type="ECO:0000256" key="5">
    <source>
        <dbReference type="ARBA" id="ARBA00022692"/>
    </source>
</evidence>
<sequence>MAESTSAPGRDLPGRDAPALPTFAVRALAFARACFDGPVNGAITLGCLALLWWLVPPFWDWAVTRATWNGNANACREAGGACWAFIREKFWFSIFGLYPYEQRWRPATMMTILVIMVVASTQRRFWGRGLLVAWAVAAPAMLVLMGGGVFGLDPVQTRLWGGLTITGVIAVYGLALGYPLAILLALGRRSDLTLVRWFCTAVIECVRGVPLISLLFMAAIMLPLFLPEGVTLDRLARVLVAYTLFTAAYMAEVIRGGLQAMPRGQYEAADALGLSYWKKMRLVILPQALTITIPSQVNTFIGLFKDTTLVVVIGVFDFFTTLRAALGDPNWLGFATEAYVFAAGVYFLLCFAMSQYSQRLERSLRPGAR</sequence>
<feature type="transmembrane region" description="Helical" evidence="8">
    <location>
        <begin position="33"/>
        <end position="55"/>
    </location>
</feature>
<dbReference type="InterPro" id="IPR000515">
    <property type="entry name" value="MetI-like"/>
</dbReference>
<proteinExistence type="inferred from homology"/>
<accession>A0A1I4E176</accession>
<evidence type="ECO:0000256" key="8">
    <source>
        <dbReference type="RuleBase" id="RU363032"/>
    </source>
</evidence>
<evidence type="ECO:0000256" key="4">
    <source>
        <dbReference type="ARBA" id="ARBA00022475"/>
    </source>
</evidence>
<dbReference type="SUPFAM" id="SSF161098">
    <property type="entry name" value="MetI-like"/>
    <property type="match status" value="1"/>
</dbReference>
<keyword evidence="6 8" id="KW-1133">Transmembrane helix</keyword>
<keyword evidence="3 8" id="KW-0813">Transport</keyword>
<evidence type="ECO:0000259" key="9">
    <source>
        <dbReference type="PROSITE" id="PS50928"/>
    </source>
</evidence>
<dbReference type="Proteomes" id="UP000199473">
    <property type="component" value="Unassembled WGS sequence"/>
</dbReference>
<keyword evidence="7 8" id="KW-0472">Membrane</keyword>
<feature type="transmembrane region" description="Helical" evidence="8">
    <location>
        <begin position="131"/>
        <end position="152"/>
    </location>
</feature>
<protein>
    <submittedName>
        <fullName evidence="10">General L-amino acid transport system permease protein</fullName>
    </submittedName>
</protein>
<feature type="domain" description="ABC transmembrane type-1" evidence="9">
    <location>
        <begin position="159"/>
        <end position="357"/>
    </location>
</feature>
<feature type="transmembrane region" description="Helical" evidence="8">
    <location>
        <begin position="198"/>
        <end position="222"/>
    </location>
</feature>
<dbReference type="InterPro" id="IPR043429">
    <property type="entry name" value="ArtM/GltK/GlnP/TcyL/YhdX-like"/>
</dbReference>
<keyword evidence="5 8" id="KW-0812">Transmembrane</keyword>
<evidence type="ECO:0000256" key="6">
    <source>
        <dbReference type="ARBA" id="ARBA00022989"/>
    </source>
</evidence>
<gene>
    <name evidence="10" type="ORF">SAMN02745775_113134</name>
</gene>
<dbReference type="PANTHER" id="PTHR30614:SF41">
    <property type="entry name" value="INNER MEMBRANE AMINO-ACID ABC TRANSPORTER PERMEASE PROTEIN YHDY"/>
    <property type="match status" value="1"/>
</dbReference>
<dbReference type="STRING" id="1123062.SAMN02745775_113134"/>
<dbReference type="Pfam" id="PF00528">
    <property type="entry name" value="BPD_transp_1"/>
    <property type="match status" value="1"/>
</dbReference>
<dbReference type="GO" id="GO:0006865">
    <property type="term" value="P:amino acid transport"/>
    <property type="evidence" value="ECO:0007669"/>
    <property type="project" value="TreeGrafter"/>
</dbReference>
<evidence type="ECO:0000256" key="1">
    <source>
        <dbReference type="ARBA" id="ARBA00004429"/>
    </source>
</evidence>
<comment type="similarity">
    <text evidence="2">Belongs to the binding-protein-dependent transport system permease family. HisMQ subfamily.</text>
</comment>
<dbReference type="InterPro" id="IPR035906">
    <property type="entry name" value="MetI-like_sf"/>
</dbReference>
<keyword evidence="11" id="KW-1185">Reference proteome</keyword>
<dbReference type="NCBIfam" id="TIGR01726">
    <property type="entry name" value="HEQRo_perm_3TM"/>
    <property type="match status" value="1"/>
</dbReference>
<name>A0A1I4E176_9PROT</name>
<comment type="subcellular location">
    <subcellularLocation>
        <location evidence="1">Cell inner membrane</location>
        <topology evidence="1">Multi-pass membrane protein</topology>
    </subcellularLocation>
    <subcellularLocation>
        <location evidence="8">Cell membrane</location>
        <topology evidence="8">Multi-pass membrane protein</topology>
    </subcellularLocation>
</comment>